<evidence type="ECO:0000313" key="2">
    <source>
        <dbReference type="EMBL" id="PHT27504.1"/>
    </source>
</evidence>
<name>A0A2G2V3E8_CAPBA</name>
<evidence type="ECO:0000313" key="3">
    <source>
        <dbReference type="Proteomes" id="UP000224567"/>
    </source>
</evidence>
<evidence type="ECO:0008006" key="4">
    <source>
        <dbReference type="Google" id="ProtNLM"/>
    </source>
</evidence>
<gene>
    <name evidence="2" type="ORF">CQW23_32883</name>
</gene>
<reference evidence="2 3" key="1">
    <citation type="journal article" date="2017" name="Genome Biol.">
        <title>New reference genome sequences of hot pepper reveal the massive evolution of plant disease-resistance genes by retroduplication.</title>
        <authorList>
            <person name="Kim S."/>
            <person name="Park J."/>
            <person name="Yeom S.I."/>
            <person name="Kim Y.M."/>
            <person name="Seo E."/>
            <person name="Kim K.T."/>
            <person name="Kim M.S."/>
            <person name="Lee J.M."/>
            <person name="Cheong K."/>
            <person name="Shin H.S."/>
            <person name="Kim S.B."/>
            <person name="Han K."/>
            <person name="Lee J."/>
            <person name="Park M."/>
            <person name="Lee H.A."/>
            <person name="Lee H.Y."/>
            <person name="Lee Y."/>
            <person name="Oh S."/>
            <person name="Lee J.H."/>
            <person name="Choi E."/>
            <person name="Choi E."/>
            <person name="Lee S.E."/>
            <person name="Jeon J."/>
            <person name="Kim H."/>
            <person name="Choi G."/>
            <person name="Song H."/>
            <person name="Lee J."/>
            <person name="Lee S.C."/>
            <person name="Kwon J.K."/>
            <person name="Lee H.Y."/>
            <person name="Koo N."/>
            <person name="Hong Y."/>
            <person name="Kim R.W."/>
            <person name="Kang W.H."/>
            <person name="Huh J.H."/>
            <person name="Kang B.C."/>
            <person name="Yang T.J."/>
            <person name="Lee Y.H."/>
            <person name="Bennetzen J.L."/>
            <person name="Choi D."/>
        </authorList>
    </citation>
    <scope>NUCLEOTIDE SEQUENCE [LARGE SCALE GENOMIC DNA]</scope>
    <source>
        <strain evidence="3">cv. PBC81</strain>
    </source>
</reference>
<proteinExistence type="predicted"/>
<dbReference type="STRING" id="33114.A0A2G2V3E8"/>
<comment type="caution">
    <text evidence="2">The sequence shown here is derived from an EMBL/GenBank/DDBJ whole genome shotgun (WGS) entry which is preliminary data.</text>
</comment>
<evidence type="ECO:0000256" key="1">
    <source>
        <dbReference type="SAM" id="MobiDB-lite"/>
    </source>
</evidence>
<sequence length="416" mass="45323">MGKDEPERQRAESQWIVAARPLCHLQYPVAYLSCLQRILPAAFCPPLDKAAASTLLPRPFRCGGLANDTCPWGPRPLLRVGKRTAGACIASSPDFDLEAFSHNPAHGSFAPLAVQPSAMTNCVNQRFLSYWVELLFRQSPTDSRRVRDWDPRAQPSEPILFPNLRIQFADFPCLHCSIDQRGRWEHTRHHATCGALPAAGPYLRLSRFQGSTNPCARSAPTAAPPGLAPKVLQRLPRPPTPRGLPLAPTGVGRALKRHPFSRLVDSADERFARQYRCGPPPEFPLASPRSGIVHHLSGPDRVRARRGSHPLRRPLPGDLGPRVVPPDLGSRSERLSAKGSWSPNARRAVAAATKRVELQPPLAATSVDVDSHLGQPRARGLREASIRPATTARPAVGARCEGGDAMRDAQADVPSA</sequence>
<dbReference type="AlphaFoldDB" id="A0A2G2V3E8"/>
<feature type="region of interest" description="Disordered" evidence="1">
    <location>
        <begin position="300"/>
        <end position="341"/>
    </location>
</feature>
<organism evidence="2 3">
    <name type="scientific">Capsicum baccatum</name>
    <name type="common">Peruvian pepper</name>
    <dbReference type="NCBI Taxonomy" id="33114"/>
    <lineage>
        <taxon>Eukaryota</taxon>
        <taxon>Viridiplantae</taxon>
        <taxon>Streptophyta</taxon>
        <taxon>Embryophyta</taxon>
        <taxon>Tracheophyta</taxon>
        <taxon>Spermatophyta</taxon>
        <taxon>Magnoliopsida</taxon>
        <taxon>eudicotyledons</taxon>
        <taxon>Gunneridae</taxon>
        <taxon>Pentapetalae</taxon>
        <taxon>asterids</taxon>
        <taxon>lamiids</taxon>
        <taxon>Solanales</taxon>
        <taxon>Solanaceae</taxon>
        <taxon>Solanoideae</taxon>
        <taxon>Capsiceae</taxon>
        <taxon>Capsicum</taxon>
    </lineage>
</organism>
<dbReference type="GO" id="GO:0043457">
    <property type="term" value="P:regulation of cellular respiration"/>
    <property type="evidence" value="ECO:0007669"/>
    <property type="project" value="InterPro"/>
</dbReference>
<feature type="compositionally biased region" description="Basic residues" evidence="1">
    <location>
        <begin position="303"/>
        <end position="312"/>
    </location>
</feature>
<keyword evidence="3" id="KW-1185">Reference proteome</keyword>
<reference evidence="3" key="2">
    <citation type="journal article" date="2017" name="J. Anim. Genet.">
        <title>Multiple reference genome sequences of hot pepper reveal the massive evolution of plant disease resistance genes by retroduplication.</title>
        <authorList>
            <person name="Kim S."/>
            <person name="Park J."/>
            <person name="Yeom S.-I."/>
            <person name="Kim Y.-M."/>
            <person name="Seo E."/>
            <person name="Kim K.-T."/>
            <person name="Kim M.-S."/>
            <person name="Lee J.M."/>
            <person name="Cheong K."/>
            <person name="Shin H.-S."/>
            <person name="Kim S.-B."/>
            <person name="Han K."/>
            <person name="Lee J."/>
            <person name="Park M."/>
            <person name="Lee H.-A."/>
            <person name="Lee H.-Y."/>
            <person name="Lee Y."/>
            <person name="Oh S."/>
            <person name="Lee J.H."/>
            <person name="Choi E."/>
            <person name="Choi E."/>
            <person name="Lee S.E."/>
            <person name="Jeon J."/>
            <person name="Kim H."/>
            <person name="Choi G."/>
            <person name="Song H."/>
            <person name="Lee J."/>
            <person name="Lee S.-C."/>
            <person name="Kwon J.-K."/>
            <person name="Lee H.-Y."/>
            <person name="Koo N."/>
            <person name="Hong Y."/>
            <person name="Kim R.W."/>
            <person name="Kang W.-H."/>
            <person name="Huh J.H."/>
            <person name="Kang B.-C."/>
            <person name="Yang T.-J."/>
            <person name="Lee Y.-H."/>
            <person name="Bennetzen J.L."/>
            <person name="Choi D."/>
        </authorList>
    </citation>
    <scope>NUCLEOTIDE SEQUENCE [LARGE SCALE GENOMIC DNA]</scope>
    <source>
        <strain evidence="3">cv. PBC81</strain>
    </source>
</reference>
<dbReference type="InterPro" id="IPR044792">
    <property type="entry name" value="TAR1"/>
</dbReference>
<dbReference type="EMBL" id="MLFT02000403">
    <property type="protein sequence ID" value="PHT27504.1"/>
    <property type="molecule type" value="Genomic_DNA"/>
</dbReference>
<dbReference type="PANTHER" id="PTHR47188">
    <property type="entry name" value="PROTEIN TAR1"/>
    <property type="match status" value="1"/>
</dbReference>
<feature type="region of interest" description="Disordered" evidence="1">
    <location>
        <begin position="213"/>
        <end position="252"/>
    </location>
</feature>
<dbReference type="OrthoDB" id="10067222at2759"/>
<accession>A0A2G2V3E8</accession>
<protein>
    <recommendedName>
        <fullName evidence="4">Protein TAR1</fullName>
    </recommendedName>
</protein>
<dbReference type="PANTHER" id="PTHR47188:SF1">
    <property type="entry name" value="PROTEIN TAR1"/>
    <property type="match status" value="1"/>
</dbReference>
<feature type="compositionally biased region" description="Basic and acidic residues" evidence="1">
    <location>
        <begin position="401"/>
        <end position="410"/>
    </location>
</feature>
<feature type="region of interest" description="Disordered" evidence="1">
    <location>
        <begin position="371"/>
        <end position="416"/>
    </location>
</feature>
<dbReference type="Proteomes" id="UP000224567">
    <property type="component" value="Unassembled WGS sequence"/>
</dbReference>